<evidence type="ECO:0000256" key="4">
    <source>
        <dbReference type="ARBA" id="ARBA00022827"/>
    </source>
</evidence>
<keyword evidence="3" id="KW-0285">Flavoprotein</keyword>
<reference evidence="7 8" key="1">
    <citation type="submission" date="2024-01" db="EMBL/GenBank/DDBJ databases">
        <title>Complete genome of Cladobotryum mycophilum ATHUM6906.</title>
        <authorList>
            <person name="Christinaki A.C."/>
            <person name="Myridakis A.I."/>
            <person name="Kouvelis V.N."/>
        </authorList>
    </citation>
    <scope>NUCLEOTIDE SEQUENCE [LARGE SCALE GENOMIC DNA]</scope>
    <source>
        <strain evidence="7 8">ATHUM6906</strain>
    </source>
</reference>
<keyword evidence="5" id="KW-0560">Oxidoreductase</keyword>
<dbReference type="Gene3D" id="3.40.462.20">
    <property type="match status" value="1"/>
</dbReference>
<dbReference type="EMBL" id="JAVFKD010000004">
    <property type="protein sequence ID" value="KAK5996012.1"/>
    <property type="molecule type" value="Genomic_DNA"/>
</dbReference>
<evidence type="ECO:0000313" key="8">
    <source>
        <dbReference type="Proteomes" id="UP001338125"/>
    </source>
</evidence>
<dbReference type="InterPro" id="IPR006094">
    <property type="entry name" value="Oxid_FAD_bind_N"/>
</dbReference>
<dbReference type="Pfam" id="PF01565">
    <property type="entry name" value="FAD_binding_4"/>
    <property type="match status" value="1"/>
</dbReference>
<dbReference type="PROSITE" id="PS51387">
    <property type="entry name" value="FAD_PCMH"/>
    <property type="match status" value="1"/>
</dbReference>
<dbReference type="InterPro" id="IPR006093">
    <property type="entry name" value="Oxy_OxRdtase_FAD_BS"/>
</dbReference>
<comment type="similarity">
    <text evidence="2">Belongs to the oxygen-dependent FAD-linked oxidoreductase family.</text>
</comment>
<evidence type="ECO:0000259" key="6">
    <source>
        <dbReference type="PROSITE" id="PS51387"/>
    </source>
</evidence>
<dbReference type="PANTHER" id="PTHR42973:SF39">
    <property type="entry name" value="FAD-BINDING PCMH-TYPE DOMAIN-CONTAINING PROTEIN"/>
    <property type="match status" value="1"/>
</dbReference>
<evidence type="ECO:0000256" key="1">
    <source>
        <dbReference type="ARBA" id="ARBA00001974"/>
    </source>
</evidence>
<comment type="caution">
    <text evidence="7">The sequence shown here is derived from an EMBL/GenBank/DDBJ whole genome shotgun (WGS) entry which is preliminary data.</text>
</comment>
<dbReference type="InterPro" id="IPR016169">
    <property type="entry name" value="FAD-bd_PCMH_sub2"/>
</dbReference>
<dbReference type="PROSITE" id="PS00862">
    <property type="entry name" value="OX2_COVAL_FAD"/>
    <property type="match status" value="1"/>
</dbReference>
<keyword evidence="4" id="KW-0274">FAD</keyword>
<evidence type="ECO:0000256" key="5">
    <source>
        <dbReference type="ARBA" id="ARBA00023002"/>
    </source>
</evidence>
<gene>
    <name evidence="7" type="ORF">PT974_04435</name>
</gene>
<name>A0ABR0SV25_9HYPO</name>
<dbReference type="Gene3D" id="3.30.465.10">
    <property type="match status" value="1"/>
</dbReference>
<comment type="cofactor">
    <cofactor evidence="1">
        <name>FAD</name>
        <dbReference type="ChEBI" id="CHEBI:57692"/>
    </cofactor>
</comment>
<protein>
    <recommendedName>
        <fullName evidence="6">FAD-binding PCMH-type domain-containing protein</fullName>
    </recommendedName>
</protein>
<dbReference type="InterPro" id="IPR050416">
    <property type="entry name" value="FAD-linked_Oxidoreductase"/>
</dbReference>
<sequence length="512" mass="57266">MAFIQNVRGNQALPLSNDYELLRNQYATSSHDDNAMKPGLIVQPKDVDDIKAVIAHAKTENKAVAIRSGGHQYSGASSTGLANIQLDLRNTFKSRHQDLVYREVGDKSYVRTSVSWSLGDFNLFLRKHNAFVPHGQCAHVHVGGHAQTGGYGQLGRGFGLFGDHIISLEIVDHNGEIKEITRSSDAEQFFAWTGGSPGNLGVLTHFTVEVYRDSNYRGSRYLKCVHAYSPANLKRILKLLADMNDDEGFPRNYDLCVSVVSAGFDLMSVISDLPLDNVPDNLFGEFVPAAIIPTIIIYAQWVPFSADDTPNMSWFENLNRGSIVSSDVQEKVMSEVTRNWLFPRAREYDLPYVKRAYLTAATNLSTNGWVDWAAGRMDKVIGSTSPRNGHRLSAQLQAFGGTHSRFRLNANNGTSYSWRDSTLCFVLDDFHDPSKKQEAEQWAQEADREALTYFSAQDRRVLWGSYGSSDLHAVRAHYYDNEAIYQRLQRARSVADPNGTFTPNAFSVKRMG</sequence>
<dbReference type="InterPro" id="IPR036318">
    <property type="entry name" value="FAD-bd_PCMH-like_sf"/>
</dbReference>
<feature type="domain" description="FAD-binding PCMH-type" evidence="6">
    <location>
        <begin position="34"/>
        <end position="213"/>
    </location>
</feature>
<organism evidence="7 8">
    <name type="scientific">Cladobotryum mycophilum</name>
    <dbReference type="NCBI Taxonomy" id="491253"/>
    <lineage>
        <taxon>Eukaryota</taxon>
        <taxon>Fungi</taxon>
        <taxon>Dikarya</taxon>
        <taxon>Ascomycota</taxon>
        <taxon>Pezizomycotina</taxon>
        <taxon>Sordariomycetes</taxon>
        <taxon>Hypocreomycetidae</taxon>
        <taxon>Hypocreales</taxon>
        <taxon>Hypocreaceae</taxon>
        <taxon>Cladobotryum</taxon>
    </lineage>
</organism>
<evidence type="ECO:0000256" key="2">
    <source>
        <dbReference type="ARBA" id="ARBA00005466"/>
    </source>
</evidence>
<keyword evidence="8" id="KW-1185">Reference proteome</keyword>
<dbReference type="Proteomes" id="UP001338125">
    <property type="component" value="Unassembled WGS sequence"/>
</dbReference>
<accession>A0ABR0SV25</accession>
<evidence type="ECO:0000256" key="3">
    <source>
        <dbReference type="ARBA" id="ARBA00022630"/>
    </source>
</evidence>
<dbReference type="InterPro" id="IPR016166">
    <property type="entry name" value="FAD-bd_PCMH"/>
</dbReference>
<dbReference type="PANTHER" id="PTHR42973">
    <property type="entry name" value="BINDING OXIDOREDUCTASE, PUTATIVE (AFU_ORTHOLOGUE AFUA_1G17690)-RELATED"/>
    <property type="match status" value="1"/>
</dbReference>
<dbReference type="SUPFAM" id="SSF56176">
    <property type="entry name" value="FAD-binding/transporter-associated domain-like"/>
    <property type="match status" value="1"/>
</dbReference>
<proteinExistence type="inferred from homology"/>
<evidence type="ECO:0000313" key="7">
    <source>
        <dbReference type="EMBL" id="KAK5996012.1"/>
    </source>
</evidence>